<organism evidence="2 3">
    <name type="scientific">Mytilus edulis</name>
    <name type="common">Blue mussel</name>
    <dbReference type="NCBI Taxonomy" id="6550"/>
    <lineage>
        <taxon>Eukaryota</taxon>
        <taxon>Metazoa</taxon>
        <taxon>Spiralia</taxon>
        <taxon>Lophotrochozoa</taxon>
        <taxon>Mollusca</taxon>
        <taxon>Bivalvia</taxon>
        <taxon>Autobranchia</taxon>
        <taxon>Pteriomorphia</taxon>
        <taxon>Mytilida</taxon>
        <taxon>Mytiloidea</taxon>
        <taxon>Mytilidae</taxon>
        <taxon>Mytilinae</taxon>
        <taxon>Mytilus</taxon>
    </lineage>
</organism>
<reference evidence="2" key="1">
    <citation type="submission" date="2021-03" db="EMBL/GenBank/DDBJ databases">
        <authorList>
            <person name="Bekaert M."/>
        </authorList>
    </citation>
    <scope>NUCLEOTIDE SEQUENCE</scope>
</reference>
<name>A0A8S3R563_MYTED</name>
<dbReference type="PROSITE" id="PS50888">
    <property type="entry name" value="BHLH"/>
    <property type="match status" value="1"/>
</dbReference>
<dbReference type="OrthoDB" id="5969565at2759"/>
<dbReference type="GO" id="GO:0061564">
    <property type="term" value="P:axon development"/>
    <property type="evidence" value="ECO:0007669"/>
    <property type="project" value="TreeGrafter"/>
</dbReference>
<dbReference type="GO" id="GO:0000981">
    <property type="term" value="F:DNA-binding transcription factor activity, RNA polymerase II-specific"/>
    <property type="evidence" value="ECO:0007669"/>
    <property type="project" value="TreeGrafter"/>
</dbReference>
<dbReference type="Proteomes" id="UP000683360">
    <property type="component" value="Unassembled WGS sequence"/>
</dbReference>
<dbReference type="Pfam" id="PF00010">
    <property type="entry name" value="HLH"/>
    <property type="match status" value="1"/>
</dbReference>
<dbReference type="GO" id="GO:0070888">
    <property type="term" value="F:E-box binding"/>
    <property type="evidence" value="ECO:0007669"/>
    <property type="project" value="TreeGrafter"/>
</dbReference>
<dbReference type="AlphaFoldDB" id="A0A8S3R563"/>
<comment type="caution">
    <text evidence="2">The sequence shown here is derived from an EMBL/GenBank/DDBJ whole genome shotgun (WGS) entry which is preliminary data.</text>
</comment>
<dbReference type="SUPFAM" id="SSF47459">
    <property type="entry name" value="HLH, helix-loop-helix DNA-binding domain"/>
    <property type="match status" value="1"/>
</dbReference>
<dbReference type="GO" id="GO:0045944">
    <property type="term" value="P:positive regulation of transcription by RNA polymerase II"/>
    <property type="evidence" value="ECO:0007669"/>
    <property type="project" value="TreeGrafter"/>
</dbReference>
<evidence type="ECO:0000259" key="1">
    <source>
        <dbReference type="PROSITE" id="PS50888"/>
    </source>
</evidence>
<evidence type="ECO:0000313" key="2">
    <source>
        <dbReference type="EMBL" id="CAG2204268.1"/>
    </source>
</evidence>
<dbReference type="GO" id="GO:0007423">
    <property type="term" value="P:sensory organ development"/>
    <property type="evidence" value="ECO:0007669"/>
    <property type="project" value="TreeGrafter"/>
</dbReference>
<feature type="domain" description="BHLH" evidence="1">
    <location>
        <begin position="48"/>
        <end position="100"/>
    </location>
</feature>
<dbReference type="InterPro" id="IPR011598">
    <property type="entry name" value="bHLH_dom"/>
</dbReference>
<gene>
    <name evidence="2" type="ORF">MEDL_18761</name>
</gene>
<dbReference type="PANTHER" id="PTHR19290:SF164">
    <property type="entry name" value="BHLH DOMAIN-CONTAINING PROTEIN"/>
    <property type="match status" value="1"/>
</dbReference>
<dbReference type="EMBL" id="CAJPWZ010000942">
    <property type="protein sequence ID" value="CAG2204268.1"/>
    <property type="molecule type" value="Genomic_DNA"/>
</dbReference>
<proteinExistence type="predicted"/>
<dbReference type="GO" id="GO:0046983">
    <property type="term" value="F:protein dimerization activity"/>
    <property type="evidence" value="ECO:0007669"/>
    <property type="project" value="InterPro"/>
</dbReference>
<accession>A0A8S3R563</accession>
<dbReference type="InterPro" id="IPR050359">
    <property type="entry name" value="bHLH_transcription_factors"/>
</dbReference>
<dbReference type="InterPro" id="IPR036638">
    <property type="entry name" value="HLH_DNA-bd_sf"/>
</dbReference>
<keyword evidence="3" id="KW-1185">Reference proteome</keyword>
<sequence length="212" mass="24642">MNTMIISEFPKVTDGLNETFNVYEELDKENVYQRNIRKQMNNSVVSEEARLKTNVRERQRMHQMNKSMEDLKQVLPYSKSVNKLSKMSTLLLAREHIVSLQKSQKELHHLVQKLQNNLSRQSHNAPLMCMSTEPASHNIPIMCMSTKRAPHSVSNQGLYIYKDYQIDTQTRGNFMTEKPRRKLQDITNTKGQGHVQPKVLHKFSIDALLSDC</sequence>
<dbReference type="Gene3D" id="4.10.280.10">
    <property type="entry name" value="Helix-loop-helix DNA-binding domain"/>
    <property type="match status" value="1"/>
</dbReference>
<dbReference type="SMART" id="SM00353">
    <property type="entry name" value="HLH"/>
    <property type="match status" value="1"/>
</dbReference>
<evidence type="ECO:0000313" key="3">
    <source>
        <dbReference type="Proteomes" id="UP000683360"/>
    </source>
</evidence>
<dbReference type="PANTHER" id="PTHR19290">
    <property type="entry name" value="BASIC HELIX-LOOP-HELIX PROTEIN NEUROGENIN-RELATED"/>
    <property type="match status" value="1"/>
</dbReference>
<protein>
    <submittedName>
        <fullName evidence="2">BHLHB8</fullName>
    </submittedName>
</protein>
<dbReference type="GO" id="GO:0005634">
    <property type="term" value="C:nucleus"/>
    <property type="evidence" value="ECO:0007669"/>
    <property type="project" value="TreeGrafter"/>
</dbReference>